<reference evidence="4 5" key="1">
    <citation type="submission" date="2016-03" db="EMBL/GenBank/DDBJ databases">
        <title>Whole genome sequencing of Grifola frondosa 9006-11.</title>
        <authorList>
            <person name="Min B."/>
            <person name="Park H."/>
            <person name="Kim J.-G."/>
            <person name="Cho H."/>
            <person name="Oh Y.-L."/>
            <person name="Kong W.-S."/>
            <person name="Choi I.-G."/>
        </authorList>
    </citation>
    <scope>NUCLEOTIDE SEQUENCE [LARGE SCALE GENOMIC DNA]</scope>
    <source>
        <strain evidence="4 5">9006-11</strain>
    </source>
</reference>
<dbReference type="OMA" id="DIPYVEA"/>
<dbReference type="InterPro" id="IPR009071">
    <property type="entry name" value="HMG_box_dom"/>
</dbReference>
<evidence type="ECO:0000256" key="2">
    <source>
        <dbReference type="SAM" id="MobiDB-lite"/>
    </source>
</evidence>
<protein>
    <recommendedName>
        <fullName evidence="3">HMG box domain-containing protein</fullName>
    </recommendedName>
</protein>
<dbReference type="GO" id="GO:0005634">
    <property type="term" value="C:nucleus"/>
    <property type="evidence" value="ECO:0007669"/>
    <property type="project" value="UniProtKB-UniRule"/>
</dbReference>
<feature type="compositionally biased region" description="Low complexity" evidence="2">
    <location>
        <begin position="48"/>
        <end position="64"/>
    </location>
</feature>
<name>A0A1C7MLY4_GRIFR</name>
<dbReference type="InterPro" id="IPR036910">
    <property type="entry name" value="HMG_box_dom_sf"/>
</dbReference>
<dbReference type="Proteomes" id="UP000092993">
    <property type="component" value="Unassembled WGS sequence"/>
</dbReference>
<dbReference type="AlphaFoldDB" id="A0A1C7MLY4"/>
<keyword evidence="1" id="KW-0539">Nucleus</keyword>
<proteinExistence type="predicted"/>
<evidence type="ECO:0000313" key="4">
    <source>
        <dbReference type="EMBL" id="OBZ77687.1"/>
    </source>
</evidence>
<dbReference type="Pfam" id="PF00505">
    <property type="entry name" value="HMG_box"/>
    <property type="match status" value="1"/>
</dbReference>
<feature type="domain" description="HMG box" evidence="3">
    <location>
        <begin position="105"/>
        <end position="170"/>
    </location>
</feature>
<keyword evidence="1" id="KW-0238">DNA-binding</keyword>
<feature type="compositionally biased region" description="Basic residues" evidence="2">
    <location>
        <begin position="78"/>
        <end position="110"/>
    </location>
</feature>
<dbReference type="STRING" id="5627.A0A1C7MLY4"/>
<feature type="DNA-binding region" description="HMG box" evidence="1">
    <location>
        <begin position="202"/>
        <end position="271"/>
    </location>
</feature>
<dbReference type="GO" id="GO:0003677">
    <property type="term" value="F:DNA binding"/>
    <property type="evidence" value="ECO:0007669"/>
    <property type="project" value="UniProtKB-UniRule"/>
</dbReference>
<keyword evidence="5" id="KW-1185">Reference proteome</keyword>
<organism evidence="4 5">
    <name type="scientific">Grifola frondosa</name>
    <name type="common">Maitake</name>
    <name type="synonym">Polyporus frondosus</name>
    <dbReference type="NCBI Taxonomy" id="5627"/>
    <lineage>
        <taxon>Eukaryota</taxon>
        <taxon>Fungi</taxon>
        <taxon>Dikarya</taxon>
        <taxon>Basidiomycota</taxon>
        <taxon>Agaricomycotina</taxon>
        <taxon>Agaricomycetes</taxon>
        <taxon>Polyporales</taxon>
        <taxon>Grifolaceae</taxon>
        <taxon>Grifola</taxon>
    </lineage>
</organism>
<accession>A0A1C7MLY4</accession>
<dbReference type="EMBL" id="LUGG01000002">
    <property type="protein sequence ID" value="OBZ77687.1"/>
    <property type="molecule type" value="Genomic_DNA"/>
</dbReference>
<comment type="caution">
    <text evidence="4">The sequence shown here is derived from an EMBL/GenBank/DDBJ whole genome shotgun (WGS) entry which is preliminary data.</text>
</comment>
<evidence type="ECO:0000256" key="1">
    <source>
        <dbReference type="PROSITE-ProRule" id="PRU00267"/>
    </source>
</evidence>
<dbReference type="SUPFAM" id="SSF47095">
    <property type="entry name" value="HMG-box"/>
    <property type="match status" value="2"/>
</dbReference>
<evidence type="ECO:0000259" key="3">
    <source>
        <dbReference type="PROSITE" id="PS50118"/>
    </source>
</evidence>
<sequence length="271" mass="30064">MFSLFTQRVVLRAITPNAIAIGRAIPASKFSPVTRTFLTTAHVAFPAAKTTSRAAASKPSAAKKAPAKKALAKAPVKAAKKPAKKPVKRVAAKKKPAPKKKAAAKRKPKSPGRITLKDLKQKPASGEELIQFSKGAATHWKSLSDEEKQVYIEEAKEWNAKATKEREEYFTKVDPRILRAINVQRRSKGLPRVRAPKASEGDRRPMTAFFQYLKEFRAARSAPADLEGRAKTTWYSSQAAAAWRDMSEAHKKPYYDAYVKDMKAYEATHST</sequence>
<dbReference type="PROSITE" id="PS50118">
    <property type="entry name" value="HMG_BOX_2"/>
    <property type="match status" value="2"/>
</dbReference>
<feature type="domain" description="HMG box" evidence="3">
    <location>
        <begin position="202"/>
        <end position="271"/>
    </location>
</feature>
<gene>
    <name evidence="4" type="ORF">A0H81_01691</name>
</gene>
<dbReference type="Pfam" id="PF09011">
    <property type="entry name" value="HMG_box_2"/>
    <property type="match status" value="1"/>
</dbReference>
<dbReference type="Gene3D" id="1.10.30.10">
    <property type="entry name" value="High mobility group box domain"/>
    <property type="match status" value="2"/>
</dbReference>
<evidence type="ECO:0000313" key="5">
    <source>
        <dbReference type="Proteomes" id="UP000092993"/>
    </source>
</evidence>
<feature type="DNA-binding region" description="HMG box" evidence="1">
    <location>
        <begin position="105"/>
        <end position="170"/>
    </location>
</feature>
<dbReference type="OrthoDB" id="1919336at2759"/>
<feature type="region of interest" description="Disordered" evidence="2">
    <location>
        <begin position="48"/>
        <end position="122"/>
    </location>
</feature>